<name>A0ABW1XDF5_9CELL</name>
<dbReference type="PANTHER" id="PTHR34385:SF1">
    <property type="entry name" value="PEPTIDOGLYCAN L-ALANYL-D-GLUTAMATE ENDOPEPTIDASE CWLK"/>
    <property type="match status" value="1"/>
</dbReference>
<protein>
    <submittedName>
        <fullName evidence="2">D-alanyl-D-alanine carboxypeptidase family protein</fullName>
    </submittedName>
</protein>
<dbReference type="InterPro" id="IPR003709">
    <property type="entry name" value="VanY-like_core_dom"/>
</dbReference>
<comment type="caution">
    <text evidence="2">The sequence shown here is derived from an EMBL/GenBank/DDBJ whole genome shotgun (WGS) entry which is preliminary data.</text>
</comment>
<evidence type="ECO:0000313" key="2">
    <source>
        <dbReference type="EMBL" id="MFC6425593.1"/>
    </source>
</evidence>
<dbReference type="InterPro" id="IPR009045">
    <property type="entry name" value="Zn_M74/Hedgehog-like"/>
</dbReference>
<dbReference type="PROSITE" id="PS51318">
    <property type="entry name" value="TAT"/>
    <property type="match status" value="1"/>
</dbReference>
<dbReference type="Pfam" id="PF02557">
    <property type="entry name" value="VanY"/>
    <property type="match status" value="1"/>
</dbReference>
<gene>
    <name evidence="2" type="ORF">ACFP71_12190</name>
</gene>
<dbReference type="EMBL" id="JBHSTM010000006">
    <property type="protein sequence ID" value="MFC6425593.1"/>
    <property type="molecule type" value="Genomic_DNA"/>
</dbReference>
<dbReference type="GO" id="GO:0004180">
    <property type="term" value="F:carboxypeptidase activity"/>
    <property type="evidence" value="ECO:0007669"/>
    <property type="project" value="UniProtKB-KW"/>
</dbReference>
<evidence type="ECO:0000313" key="3">
    <source>
        <dbReference type="Proteomes" id="UP001596305"/>
    </source>
</evidence>
<accession>A0ABW1XDF5</accession>
<dbReference type="InterPro" id="IPR052179">
    <property type="entry name" value="DD-CPase-like"/>
</dbReference>
<dbReference type="CDD" id="cd14814">
    <property type="entry name" value="Peptidase_M15"/>
    <property type="match status" value="1"/>
</dbReference>
<organism evidence="2 3">
    <name type="scientific">Oerskovia paurometabola</name>
    <dbReference type="NCBI Taxonomy" id="162170"/>
    <lineage>
        <taxon>Bacteria</taxon>
        <taxon>Bacillati</taxon>
        <taxon>Actinomycetota</taxon>
        <taxon>Actinomycetes</taxon>
        <taxon>Micrococcales</taxon>
        <taxon>Cellulomonadaceae</taxon>
        <taxon>Oerskovia</taxon>
    </lineage>
</organism>
<reference evidence="3" key="1">
    <citation type="journal article" date="2019" name="Int. J. Syst. Evol. Microbiol.">
        <title>The Global Catalogue of Microorganisms (GCM) 10K type strain sequencing project: providing services to taxonomists for standard genome sequencing and annotation.</title>
        <authorList>
            <consortium name="The Broad Institute Genomics Platform"/>
            <consortium name="The Broad Institute Genome Sequencing Center for Infectious Disease"/>
            <person name="Wu L."/>
            <person name="Ma J."/>
        </authorList>
    </citation>
    <scope>NUCLEOTIDE SEQUENCE [LARGE SCALE GENOMIC DNA]</scope>
    <source>
        <strain evidence="3">CCUG 47105</strain>
    </source>
</reference>
<proteinExistence type="predicted"/>
<dbReference type="Gene3D" id="3.30.1380.10">
    <property type="match status" value="1"/>
</dbReference>
<dbReference type="Proteomes" id="UP001596305">
    <property type="component" value="Unassembled WGS sequence"/>
</dbReference>
<keyword evidence="2" id="KW-0645">Protease</keyword>
<dbReference type="InterPro" id="IPR006311">
    <property type="entry name" value="TAT_signal"/>
</dbReference>
<feature type="domain" description="D-alanyl-D-alanine carboxypeptidase-like core" evidence="1">
    <location>
        <begin position="65"/>
        <end position="195"/>
    </location>
</feature>
<keyword evidence="2" id="KW-0121">Carboxypeptidase</keyword>
<dbReference type="PANTHER" id="PTHR34385">
    <property type="entry name" value="D-ALANYL-D-ALANINE CARBOXYPEPTIDASE"/>
    <property type="match status" value="1"/>
</dbReference>
<dbReference type="SUPFAM" id="SSF55166">
    <property type="entry name" value="Hedgehog/DD-peptidase"/>
    <property type="match status" value="1"/>
</dbReference>
<evidence type="ECO:0000259" key="1">
    <source>
        <dbReference type="Pfam" id="PF02557"/>
    </source>
</evidence>
<dbReference type="RefSeq" id="WP_204807602.1">
    <property type="nucleotide sequence ID" value="NZ_BAAAIY010000009.1"/>
</dbReference>
<sequence>MSTEQPARAEPEPTLSRRHALQALGLSALLGAAVVGTAPRAAAWDGYQNGRLPASALVGLSIGGTLHADAAAAFERLRPAFEAGTGVPLRATDTYRTYAVQESIFLDRYRPQATGSGTLGDVRIWNGVRYVRIKDAAAAVPGTSNHGWGLAVDFSSGINSSFSSPTYLWMAANAPSYGWSNAVGRLIGEPWHWEFALGDAPEPEQPTLEEETMKIISRIGDEAAYLVSGTSMVQITFEQAQALGKVNVPIYRLNPAEVLAVMTAIHNAAVDEKVTQNAAGV</sequence>
<keyword evidence="2" id="KW-0378">Hydrolase</keyword>
<keyword evidence="3" id="KW-1185">Reference proteome</keyword>